<accession>A0A4Y8SIG6</accession>
<organism evidence="2 3">
    <name type="scientific">Mucilaginibacter psychrotolerans</name>
    <dbReference type="NCBI Taxonomy" id="1524096"/>
    <lineage>
        <taxon>Bacteria</taxon>
        <taxon>Pseudomonadati</taxon>
        <taxon>Bacteroidota</taxon>
        <taxon>Sphingobacteriia</taxon>
        <taxon>Sphingobacteriales</taxon>
        <taxon>Sphingobacteriaceae</taxon>
        <taxon>Mucilaginibacter</taxon>
    </lineage>
</organism>
<reference evidence="2 3" key="1">
    <citation type="journal article" date="2017" name="Int. J. Syst. Evol. Microbiol.">
        <title>Mucilaginibacterpsychrotolerans sp. nov., isolated from peatlands.</title>
        <authorList>
            <person name="Deng Y."/>
            <person name="Shen L."/>
            <person name="Xu B."/>
            <person name="Liu Y."/>
            <person name="Gu Z."/>
            <person name="Liu H."/>
            <person name="Zhou Y."/>
        </authorList>
    </citation>
    <scope>NUCLEOTIDE SEQUENCE [LARGE SCALE GENOMIC DNA]</scope>
    <source>
        <strain evidence="2 3">NH7-4</strain>
    </source>
</reference>
<name>A0A4Y8SIG6_9SPHI</name>
<keyword evidence="3" id="KW-1185">Reference proteome</keyword>
<sequence>MAASLPYPYLQKWKSYADWKLLALLLLFLNVKLAIKIPAIAIIYLLQFDFKFGFSFKNSRLPLFYPLIIVLSLTGLFINRGYQNINYIIVIITGVFFWLLCILAVHQVKLSVEKHDAATIHRTLLLFFIINIVVSAGNLLAIIWETHAINPYTYQGNYQKYFIGTGDYIKGISFDTSTTNAALNAMGVIYFLVRQKPVMVLACMATLLLSASNFINITLLLILAGLFVFYSNRAQKSLIVICLMFVVVFMVKVSPQNNIYVAETIKNTFEKQKRHPARVQPTAASLPLTQRPDSVLTPDERKEKTAKLYLDSLSAAQYLKDTKDKPPLVAVKPIIRNEEGRITLPQDSIHTARFQSIKVPQAAQQPLIRFISTHDAALPISAKTVKVPQLPGKAISMLQTGRFLLQHPARMLAGDGMGNFSSKLAFRATGLGIAGGYPHQYIYISPDFLKNHLDVYLDFFSKQTGFHSLTNSPFSVYNQLAAEYGLLGLLAFAIYYVWFFARHYKKLSYGLPILALMLAVLLVDYWFEQLSIIVFFELLLFLNIKETAEAQEGAAAYA</sequence>
<dbReference type="RefSeq" id="WP_133229884.1">
    <property type="nucleotide sequence ID" value="NZ_SOZE01000007.1"/>
</dbReference>
<feature type="transmembrane region" description="Helical" evidence="1">
    <location>
        <begin position="481"/>
        <end position="500"/>
    </location>
</feature>
<feature type="transmembrane region" description="Helical" evidence="1">
    <location>
        <begin position="507"/>
        <end position="527"/>
    </location>
</feature>
<keyword evidence="1" id="KW-1133">Transmembrane helix</keyword>
<feature type="transmembrane region" description="Helical" evidence="1">
    <location>
        <begin position="237"/>
        <end position="255"/>
    </location>
</feature>
<dbReference type="AlphaFoldDB" id="A0A4Y8SIG6"/>
<gene>
    <name evidence="2" type="ORF">E2R66_09215</name>
</gene>
<feature type="transmembrane region" description="Helical" evidence="1">
    <location>
        <begin position="58"/>
        <end position="78"/>
    </location>
</feature>
<feature type="transmembrane region" description="Helical" evidence="1">
    <location>
        <begin position="20"/>
        <end position="46"/>
    </location>
</feature>
<comment type="caution">
    <text evidence="2">The sequence shown here is derived from an EMBL/GenBank/DDBJ whole genome shotgun (WGS) entry which is preliminary data.</text>
</comment>
<feature type="transmembrane region" description="Helical" evidence="1">
    <location>
        <begin position="198"/>
        <end position="230"/>
    </location>
</feature>
<dbReference type="EMBL" id="SOZE01000007">
    <property type="protein sequence ID" value="TFF38206.1"/>
    <property type="molecule type" value="Genomic_DNA"/>
</dbReference>
<dbReference type="Proteomes" id="UP000297540">
    <property type="component" value="Unassembled WGS sequence"/>
</dbReference>
<evidence type="ECO:0000313" key="2">
    <source>
        <dbReference type="EMBL" id="TFF38206.1"/>
    </source>
</evidence>
<evidence type="ECO:0000313" key="3">
    <source>
        <dbReference type="Proteomes" id="UP000297540"/>
    </source>
</evidence>
<feature type="transmembrane region" description="Helical" evidence="1">
    <location>
        <begin position="125"/>
        <end position="144"/>
    </location>
</feature>
<evidence type="ECO:0008006" key="4">
    <source>
        <dbReference type="Google" id="ProtNLM"/>
    </source>
</evidence>
<evidence type="ECO:0000256" key="1">
    <source>
        <dbReference type="SAM" id="Phobius"/>
    </source>
</evidence>
<protein>
    <recommendedName>
        <fullName evidence="4">O-antigen ligase domain-containing protein</fullName>
    </recommendedName>
</protein>
<dbReference type="OrthoDB" id="1432372at2"/>
<keyword evidence="1" id="KW-0472">Membrane</keyword>
<proteinExistence type="predicted"/>
<keyword evidence="1" id="KW-0812">Transmembrane</keyword>
<feature type="transmembrane region" description="Helical" evidence="1">
    <location>
        <begin position="84"/>
        <end position="105"/>
    </location>
</feature>